<keyword evidence="2" id="KW-1185">Reference proteome</keyword>
<protein>
    <submittedName>
        <fullName evidence="1">Uncharacterized protein</fullName>
    </submittedName>
</protein>
<dbReference type="EMBL" id="CP043939">
    <property type="protein sequence ID" value="QER66947.1"/>
    <property type="molecule type" value="Genomic_DNA"/>
</dbReference>
<proteinExistence type="predicted"/>
<reference evidence="1 2" key="1">
    <citation type="submission" date="2019-09" db="EMBL/GenBank/DDBJ databases">
        <title>Complete Genome Sequence of Lactobacillus nenjiangensis SH-Y15, isolated from sauerkraut.</title>
        <authorList>
            <person name="Yang H."/>
        </authorList>
    </citation>
    <scope>NUCLEOTIDE SEQUENCE [LARGE SCALE GENOMIC DNA]</scope>
    <source>
        <strain evidence="1 2">SH-Y15</strain>
    </source>
</reference>
<dbReference type="OrthoDB" id="1655118at2"/>
<evidence type="ECO:0000313" key="1">
    <source>
        <dbReference type="EMBL" id="QER66947.1"/>
    </source>
</evidence>
<evidence type="ECO:0000313" key="2">
    <source>
        <dbReference type="Proteomes" id="UP000325295"/>
    </source>
</evidence>
<accession>A0A5P1X416</accession>
<dbReference type="Proteomes" id="UP000325295">
    <property type="component" value="Chromosome"/>
</dbReference>
<name>A0A5P1X416_9LACO</name>
<dbReference type="KEGG" id="lnn:F0161_03010"/>
<dbReference type="RefSeq" id="WP_150203686.1">
    <property type="nucleotide sequence ID" value="NZ_CP043939.1"/>
</dbReference>
<gene>
    <name evidence="1" type="ORF">F0161_03010</name>
</gene>
<organism evidence="1 2">
    <name type="scientific">Paucilactobacillus nenjiangensis</name>
    <dbReference type="NCBI Taxonomy" id="1296540"/>
    <lineage>
        <taxon>Bacteria</taxon>
        <taxon>Bacillati</taxon>
        <taxon>Bacillota</taxon>
        <taxon>Bacilli</taxon>
        <taxon>Lactobacillales</taxon>
        <taxon>Lactobacillaceae</taxon>
        <taxon>Paucilactobacillus</taxon>
    </lineage>
</organism>
<dbReference type="AlphaFoldDB" id="A0A5P1X416"/>
<dbReference type="SUPFAM" id="SSF63825">
    <property type="entry name" value="YWTD domain"/>
    <property type="match status" value="1"/>
</dbReference>
<sequence>MDDIDSYDFAKSNNAINYTHVALLPGIAKASTVAYRDGQLWVGFFSVTGDSTVQRFDVDKVLSGRNSIKNVSGGSLLGNDVREQLSQQSIGKIQGFSFYKNLMYISQSYGSGDSEIYVYKIDSNKRRFTKNDAEAVIKMPSHLEQITIDGNRMYAIFESSARSYKTHEQTRIGRVVSFDVSKLPPLEK</sequence>